<protein>
    <submittedName>
        <fullName evidence="4">Uncharacterized protein</fullName>
    </submittedName>
</protein>
<organism evidence="4 5">
    <name type="scientific">Batillaria attramentaria</name>
    <dbReference type="NCBI Taxonomy" id="370345"/>
    <lineage>
        <taxon>Eukaryota</taxon>
        <taxon>Metazoa</taxon>
        <taxon>Spiralia</taxon>
        <taxon>Lophotrochozoa</taxon>
        <taxon>Mollusca</taxon>
        <taxon>Gastropoda</taxon>
        <taxon>Caenogastropoda</taxon>
        <taxon>Sorbeoconcha</taxon>
        <taxon>Cerithioidea</taxon>
        <taxon>Batillariidae</taxon>
        <taxon>Batillaria</taxon>
    </lineage>
</organism>
<keyword evidence="2" id="KW-0472">Membrane</keyword>
<dbReference type="EMBL" id="JACVVK020000471">
    <property type="protein sequence ID" value="KAK7473414.1"/>
    <property type="molecule type" value="Genomic_DNA"/>
</dbReference>
<feature type="region of interest" description="Disordered" evidence="1">
    <location>
        <begin position="119"/>
        <end position="163"/>
    </location>
</feature>
<evidence type="ECO:0000256" key="3">
    <source>
        <dbReference type="SAM" id="SignalP"/>
    </source>
</evidence>
<evidence type="ECO:0000313" key="5">
    <source>
        <dbReference type="Proteomes" id="UP001519460"/>
    </source>
</evidence>
<dbReference type="AlphaFoldDB" id="A0ABD0JF68"/>
<keyword evidence="5" id="KW-1185">Reference proteome</keyword>
<feature type="chain" id="PRO_5044845282" evidence="3">
    <location>
        <begin position="24"/>
        <end position="184"/>
    </location>
</feature>
<sequence length="184" mass="19731">MGRFLIPVFFLILKQMTLHKAAATYEQEGWTTDSPPRSSAPQDSSDSDEGAVTSNGRTTSVTVNPGKNASTNATAAADGPSTDWYSVGPAVAFVIAAVIAVAAFVYDIFWRNKGAHSRSACNAQSRHRDSPVSRTHRQGSCRPDVTSAQKLVEDDQTDDDDEEAVMVVNSLCAGGEMETKEESE</sequence>
<dbReference type="Proteomes" id="UP001519460">
    <property type="component" value="Unassembled WGS sequence"/>
</dbReference>
<gene>
    <name evidence="4" type="ORF">BaRGS_00035341</name>
</gene>
<evidence type="ECO:0000313" key="4">
    <source>
        <dbReference type="EMBL" id="KAK7473414.1"/>
    </source>
</evidence>
<name>A0ABD0JF68_9CAEN</name>
<reference evidence="4 5" key="1">
    <citation type="journal article" date="2023" name="Sci. Data">
        <title>Genome assembly of the Korean intertidal mud-creeper Batillaria attramentaria.</title>
        <authorList>
            <person name="Patra A.K."/>
            <person name="Ho P.T."/>
            <person name="Jun S."/>
            <person name="Lee S.J."/>
            <person name="Kim Y."/>
            <person name="Won Y.J."/>
        </authorList>
    </citation>
    <scope>NUCLEOTIDE SEQUENCE [LARGE SCALE GENOMIC DNA]</scope>
    <source>
        <strain evidence="4">Wonlab-2016</strain>
    </source>
</reference>
<feature type="compositionally biased region" description="Acidic residues" evidence="1">
    <location>
        <begin position="154"/>
        <end position="163"/>
    </location>
</feature>
<feature type="transmembrane region" description="Helical" evidence="2">
    <location>
        <begin position="90"/>
        <end position="109"/>
    </location>
</feature>
<evidence type="ECO:0000256" key="2">
    <source>
        <dbReference type="SAM" id="Phobius"/>
    </source>
</evidence>
<feature type="region of interest" description="Disordered" evidence="1">
    <location>
        <begin position="27"/>
        <end position="80"/>
    </location>
</feature>
<comment type="caution">
    <text evidence="4">The sequence shown here is derived from an EMBL/GenBank/DDBJ whole genome shotgun (WGS) entry which is preliminary data.</text>
</comment>
<accession>A0ABD0JF68</accession>
<evidence type="ECO:0000256" key="1">
    <source>
        <dbReference type="SAM" id="MobiDB-lite"/>
    </source>
</evidence>
<keyword evidence="3" id="KW-0732">Signal</keyword>
<keyword evidence="2" id="KW-0812">Transmembrane</keyword>
<feature type="compositionally biased region" description="Polar residues" evidence="1">
    <location>
        <begin position="52"/>
        <end position="74"/>
    </location>
</feature>
<keyword evidence="2" id="KW-1133">Transmembrane helix</keyword>
<feature type="signal peptide" evidence="3">
    <location>
        <begin position="1"/>
        <end position="23"/>
    </location>
</feature>
<feature type="compositionally biased region" description="Polar residues" evidence="1">
    <location>
        <begin position="29"/>
        <end position="44"/>
    </location>
</feature>
<proteinExistence type="predicted"/>